<evidence type="ECO:0000256" key="9">
    <source>
        <dbReference type="ARBA" id="ARBA00023212"/>
    </source>
</evidence>
<evidence type="ECO:0000256" key="12">
    <source>
        <dbReference type="ARBA" id="ARBA00061986"/>
    </source>
</evidence>
<keyword evidence="3" id="KW-0963">Cytoplasm</keyword>
<comment type="subunit">
    <text evidence="12">Interacts with SPAG16 and SPAG17.</text>
</comment>
<dbReference type="PANTHER" id="PTHR23314">
    <property type="entry name" value="SPERM-ASSOCIATED ANTIGEN 6 ARMADILLO REPEAT-CONTAINING"/>
    <property type="match status" value="1"/>
</dbReference>
<comment type="function">
    <text evidence="11">Important for structural integrity of the central apparatus in the sperm tail and for flagellar motility.</text>
</comment>
<evidence type="ECO:0000256" key="13">
    <source>
        <dbReference type="ARBA" id="ARBA00074796"/>
    </source>
</evidence>
<dbReference type="GO" id="GO:0008017">
    <property type="term" value="F:microtubule binding"/>
    <property type="evidence" value="ECO:0007669"/>
    <property type="project" value="TreeGrafter"/>
</dbReference>
<evidence type="ECO:0000256" key="4">
    <source>
        <dbReference type="ARBA" id="ARBA00022701"/>
    </source>
</evidence>
<evidence type="ECO:0000313" key="16">
    <source>
        <dbReference type="RefSeq" id="XP_025055487.1"/>
    </source>
</evidence>
<protein>
    <recommendedName>
        <fullName evidence="13">Sperm-associated antigen 6</fullName>
    </recommendedName>
    <alternativeName>
        <fullName evidence="14">Protein PF16 homolog</fullName>
    </alternativeName>
</protein>
<dbReference type="GO" id="GO:0097228">
    <property type="term" value="C:sperm principal piece"/>
    <property type="evidence" value="ECO:0007669"/>
    <property type="project" value="TreeGrafter"/>
</dbReference>
<sequence>METLQNAGVMSLLRPLLLDVVPTIQQTAALALGRLANYNDDLAEAVVKGDILPQLVYSLAEQNRFYKKAAAFVLRAVGKHSPQLAQAIVDCGALDTLVICLEDFDPGVKEAASWALGYIARHNSELSQAVVDAGAVPLLVLCILEPEIALKRIAASALSDISKHSPELAQTVVDAGAIAHLAQMILNPDAKLKLSQLIVNAGGIAAVIDCIGNCKGNVRLPGIMMLGYVAAHSENLAMAVIISKGVPQLSICLSEEQEDHIKAAAAWALGQIGRHTPEHARAVAVINVLPVLLSLYMETESSEDLQVKTKKALKNILQKCTYLPALEPLLHDAPPNILKYVIGQFSKVLPHDSKARRLFVTSGGLKKVQEIKAEPGSLLQEYINTINNCYPEEIVRYYSPGYSEALLERVENYQPVL</sequence>
<evidence type="ECO:0000256" key="7">
    <source>
        <dbReference type="ARBA" id="ARBA00022846"/>
    </source>
</evidence>
<evidence type="ECO:0000256" key="14">
    <source>
        <dbReference type="ARBA" id="ARBA00083576"/>
    </source>
</evidence>
<dbReference type="GO" id="GO:0005874">
    <property type="term" value="C:microtubule"/>
    <property type="evidence" value="ECO:0007669"/>
    <property type="project" value="UniProtKB-KW"/>
</dbReference>
<dbReference type="GO" id="GO:1990138">
    <property type="term" value="P:neuron projection extension"/>
    <property type="evidence" value="ECO:0007669"/>
    <property type="project" value="TreeGrafter"/>
</dbReference>
<evidence type="ECO:0000313" key="15">
    <source>
        <dbReference type="Proteomes" id="UP000189705"/>
    </source>
</evidence>
<dbReference type="GO" id="GO:0005930">
    <property type="term" value="C:axoneme"/>
    <property type="evidence" value="ECO:0007669"/>
    <property type="project" value="UniProtKB-SubCell"/>
</dbReference>
<dbReference type="SMART" id="SM00185">
    <property type="entry name" value="ARM"/>
    <property type="match status" value="6"/>
</dbReference>
<keyword evidence="8" id="KW-0969">Cilium</keyword>
<dbReference type="GO" id="GO:0046847">
    <property type="term" value="P:filopodium assembly"/>
    <property type="evidence" value="ECO:0007669"/>
    <property type="project" value="TreeGrafter"/>
</dbReference>
<dbReference type="FunFam" id="1.25.10.10:FF:000129">
    <property type="entry name" value="sperm-associated antigen 6 isoform X1"/>
    <property type="match status" value="1"/>
</dbReference>
<keyword evidence="7" id="KW-0282">Flagellum</keyword>
<evidence type="ECO:0000256" key="2">
    <source>
        <dbReference type="ARBA" id="ARBA00004430"/>
    </source>
</evidence>
<dbReference type="Gene3D" id="1.25.10.10">
    <property type="entry name" value="Leucine-rich Repeat Variant"/>
    <property type="match status" value="2"/>
</dbReference>
<evidence type="ECO:0000256" key="8">
    <source>
        <dbReference type="ARBA" id="ARBA00023069"/>
    </source>
</evidence>
<dbReference type="InterPro" id="IPR011989">
    <property type="entry name" value="ARM-like"/>
</dbReference>
<organism evidence="15 16">
    <name type="scientific">Alligator sinensis</name>
    <name type="common">Chinese alligator</name>
    <dbReference type="NCBI Taxonomy" id="38654"/>
    <lineage>
        <taxon>Eukaryota</taxon>
        <taxon>Metazoa</taxon>
        <taxon>Chordata</taxon>
        <taxon>Craniata</taxon>
        <taxon>Vertebrata</taxon>
        <taxon>Euteleostomi</taxon>
        <taxon>Archelosauria</taxon>
        <taxon>Archosauria</taxon>
        <taxon>Crocodylia</taxon>
        <taxon>Alligatoridae</taxon>
        <taxon>Alligatorinae</taxon>
        <taxon>Alligator</taxon>
    </lineage>
</organism>
<dbReference type="SUPFAM" id="SSF48371">
    <property type="entry name" value="ARM repeat"/>
    <property type="match status" value="1"/>
</dbReference>
<evidence type="ECO:0000256" key="6">
    <source>
        <dbReference type="ARBA" id="ARBA00022794"/>
    </source>
</evidence>
<reference evidence="16" key="1">
    <citation type="submission" date="2025-08" db="UniProtKB">
        <authorList>
            <consortium name="RefSeq"/>
        </authorList>
    </citation>
    <scope>IDENTIFICATION</scope>
</reference>
<dbReference type="Pfam" id="PF00514">
    <property type="entry name" value="Arm"/>
    <property type="match status" value="2"/>
</dbReference>
<keyword evidence="6" id="KW-0970">Cilium biogenesis/degradation</keyword>
<gene>
    <name evidence="16" type="primary">SPAG6</name>
</gene>
<dbReference type="RefSeq" id="XP_025055487.1">
    <property type="nucleotide sequence ID" value="XM_025199702.1"/>
</dbReference>
<keyword evidence="10" id="KW-0966">Cell projection</keyword>
<dbReference type="GO" id="GO:0003351">
    <property type="term" value="P:epithelial cilium movement involved in extracellular fluid movement"/>
    <property type="evidence" value="ECO:0007669"/>
    <property type="project" value="TreeGrafter"/>
</dbReference>
<keyword evidence="15" id="KW-1185">Reference proteome</keyword>
<dbReference type="GeneID" id="102374134"/>
<dbReference type="AlphaFoldDB" id="A0A3Q0G7R2"/>
<comment type="subcellular location">
    <subcellularLocation>
        <location evidence="1">Cell projection</location>
        <location evidence="1">Cilium</location>
        <location evidence="1">Flagellum</location>
    </subcellularLocation>
    <subcellularLocation>
        <location evidence="2">Cytoplasm</location>
        <location evidence="2">Cytoskeleton</location>
        <location evidence="2">Cilium axoneme</location>
    </subcellularLocation>
</comment>
<dbReference type="GO" id="GO:0001669">
    <property type="term" value="C:acrosomal vesicle"/>
    <property type="evidence" value="ECO:0007669"/>
    <property type="project" value="TreeGrafter"/>
</dbReference>
<evidence type="ECO:0000256" key="11">
    <source>
        <dbReference type="ARBA" id="ARBA00057769"/>
    </source>
</evidence>
<dbReference type="Proteomes" id="UP000189705">
    <property type="component" value="Unplaced"/>
</dbReference>
<dbReference type="InterPro" id="IPR016024">
    <property type="entry name" value="ARM-type_fold"/>
</dbReference>
<name>A0A3Q0G7R2_ALLSI</name>
<dbReference type="GO" id="GO:0007288">
    <property type="term" value="P:sperm axoneme assembly"/>
    <property type="evidence" value="ECO:0007669"/>
    <property type="project" value="TreeGrafter"/>
</dbReference>
<keyword evidence="4" id="KW-0493">Microtubule</keyword>
<evidence type="ECO:0000256" key="3">
    <source>
        <dbReference type="ARBA" id="ARBA00022490"/>
    </source>
</evidence>
<dbReference type="FunFam" id="1.25.10.10:FF:000196">
    <property type="entry name" value="Sperm associated antigen 6"/>
    <property type="match status" value="1"/>
</dbReference>
<proteinExistence type="predicted"/>
<dbReference type="GO" id="GO:0005576">
    <property type="term" value="C:extracellular region"/>
    <property type="evidence" value="ECO:0007669"/>
    <property type="project" value="GOC"/>
</dbReference>
<keyword evidence="9" id="KW-0206">Cytoskeleton</keyword>
<keyword evidence="5" id="KW-0677">Repeat</keyword>
<evidence type="ECO:0000256" key="5">
    <source>
        <dbReference type="ARBA" id="ARBA00022737"/>
    </source>
</evidence>
<dbReference type="CTD" id="9576"/>
<dbReference type="PANTHER" id="PTHR23314:SF0">
    <property type="entry name" value="SPERM-ASSOCIATED ANTIGEN 6"/>
    <property type="match status" value="1"/>
</dbReference>
<dbReference type="InterPro" id="IPR000225">
    <property type="entry name" value="Armadillo"/>
</dbReference>
<accession>A0A3Q0G7R2</accession>
<evidence type="ECO:0000256" key="1">
    <source>
        <dbReference type="ARBA" id="ARBA00004230"/>
    </source>
</evidence>
<evidence type="ECO:0000256" key="10">
    <source>
        <dbReference type="ARBA" id="ARBA00023273"/>
    </source>
</evidence>